<gene>
    <name evidence="2" type="ORF">A2930_04405</name>
</gene>
<evidence type="ECO:0000256" key="1">
    <source>
        <dbReference type="SAM" id="Phobius"/>
    </source>
</evidence>
<dbReference type="Proteomes" id="UP000178114">
    <property type="component" value="Unassembled WGS sequence"/>
</dbReference>
<keyword evidence="1" id="KW-1133">Transmembrane helix</keyword>
<dbReference type="EMBL" id="MFID01000010">
    <property type="protein sequence ID" value="OGF81457.1"/>
    <property type="molecule type" value="Genomic_DNA"/>
</dbReference>
<feature type="transmembrane region" description="Helical" evidence="1">
    <location>
        <begin position="21"/>
        <end position="46"/>
    </location>
</feature>
<dbReference type="AlphaFoldDB" id="A0A1F5X0N1"/>
<accession>A0A1F5X0N1</accession>
<organism evidence="2 3">
    <name type="scientific">Candidatus Giovannonibacteria bacterium RIFCSPLOWO2_01_FULL_45_34</name>
    <dbReference type="NCBI Taxonomy" id="1798351"/>
    <lineage>
        <taxon>Bacteria</taxon>
        <taxon>Candidatus Giovannoniibacteriota</taxon>
    </lineage>
</organism>
<reference evidence="2 3" key="1">
    <citation type="journal article" date="2016" name="Nat. Commun.">
        <title>Thousands of microbial genomes shed light on interconnected biogeochemical processes in an aquifer system.</title>
        <authorList>
            <person name="Anantharaman K."/>
            <person name="Brown C.T."/>
            <person name="Hug L.A."/>
            <person name="Sharon I."/>
            <person name="Castelle C.J."/>
            <person name="Probst A.J."/>
            <person name="Thomas B.C."/>
            <person name="Singh A."/>
            <person name="Wilkins M.J."/>
            <person name="Karaoz U."/>
            <person name="Brodie E.L."/>
            <person name="Williams K.H."/>
            <person name="Hubbard S.S."/>
            <person name="Banfield J.F."/>
        </authorList>
    </citation>
    <scope>NUCLEOTIDE SEQUENCE [LARGE SCALE GENOMIC DNA]</scope>
</reference>
<protein>
    <submittedName>
        <fullName evidence="2">Uncharacterized protein</fullName>
    </submittedName>
</protein>
<evidence type="ECO:0000313" key="2">
    <source>
        <dbReference type="EMBL" id="OGF81457.1"/>
    </source>
</evidence>
<name>A0A1F5X0N1_9BACT</name>
<evidence type="ECO:0000313" key="3">
    <source>
        <dbReference type="Proteomes" id="UP000178114"/>
    </source>
</evidence>
<keyword evidence="1" id="KW-0812">Transmembrane</keyword>
<dbReference type="STRING" id="1798351.A2930_04405"/>
<comment type="caution">
    <text evidence="2">The sequence shown here is derived from an EMBL/GenBank/DDBJ whole genome shotgun (WGS) entry which is preliminary data.</text>
</comment>
<sequence>MNMRLKFKFKFRFPRLKEISKIWALEVIVAGIVLLALLVWDIWIYFKLAEGSINFSAEPDQSKVITLKKTELEAASKKLDTYNEFLNNPNFTF</sequence>
<proteinExistence type="predicted"/>
<keyword evidence="1" id="KW-0472">Membrane</keyword>